<keyword evidence="1" id="KW-0812">Transmembrane</keyword>
<accession>A0A075GM46</accession>
<protein>
    <submittedName>
        <fullName evidence="2">Uncharacterized protein</fullName>
    </submittedName>
</protein>
<dbReference type="EMBL" id="KF900666">
    <property type="protein sequence ID" value="AIF02982.1"/>
    <property type="molecule type" value="Genomic_DNA"/>
</dbReference>
<feature type="transmembrane region" description="Helical" evidence="1">
    <location>
        <begin position="1003"/>
        <end position="1029"/>
    </location>
</feature>
<keyword evidence="1" id="KW-0472">Membrane</keyword>
<organism evidence="2">
    <name type="scientific">uncultured marine group II/III euryarchaeote KM3_15_H06</name>
    <dbReference type="NCBI Taxonomy" id="1457911"/>
    <lineage>
        <taxon>Archaea</taxon>
        <taxon>Methanobacteriati</taxon>
        <taxon>Methanobacteriota</taxon>
        <taxon>environmental samples</taxon>
    </lineage>
</organism>
<dbReference type="NCBIfam" id="NF041940">
    <property type="entry name" value="choice_anch_X"/>
    <property type="match status" value="1"/>
</dbReference>
<reference evidence="2" key="1">
    <citation type="journal article" date="2014" name="Genome Biol. Evol.">
        <title>Pangenome evidence for extensive interdomain horizontal transfer affecting lineage core and shell genes in uncultured planktonic thaumarchaeota and euryarchaeota.</title>
        <authorList>
            <person name="Deschamps P."/>
            <person name="Zivanovic Y."/>
            <person name="Moreira D."/>
            <person name="Rodriguez-Valera F."/>
            <person name="Lopez-Garcia P."/>
        </authorList>
    </citation>
    <scope>NUCLEOTIDE SEQUENCE</scope>
</reference>
<evidence type="ECO:0000313" key="2">
    <source>
        <dbReference type="EMBL" id="AIF02982.1"/>
    </source>
</evidence>
<dbReference type="AlphaFoldDB" id="A0A075GM46"/>
<name>A0A075GM46_9EURY</name>
<proteinExistence type="predicted"/>
<evidence type="ECO:0000256" key="1">
    <source>
        <dbReference type="SAM" id="Phobius"/>
    </source>
</evidence>
<keyword evidence="1" id="KW-1133">Transmembrane helix</keyword>
<sequence length="1049" mass="113253">MMLMLGVSAAPMVAATGHDGVLSIKVDWLDHNGDDAADNSYVLSINGTAPNPGDCSVTAKHLDSDDLEIGTWTYSWGDPNYTLYPLDSNNYRVTLPSNISFGDSVELTGTCGSSYIDTSRTVDVTLWNQPLADHEITITTDWTLRHEIENETAEEYVLEFAGQGWQRRADGILQHDELGAGTLTIDETSEDGTNVYMFINLDRIWLNETMDGDELTSQIFEMAGSGNMTISREEEGVTTLITANVVESYILRSMVQGIIEEEFRLEANGHLNVSENSNDSEWNLEGDLSLLLVEIHDLDGVRLLDYTEFQATAELEIQDDGAYLFIDVSEMYSLSHEENGSLIAQHERIRGDGTFFWSDTNDDNASIVVDGDIIVFHSETENNTKMADSLHIDGDISGATTGTFGVLRNIESTGNTANSTGQLWPVNVIHQEDWLNLTAGGLIGGTGQAQSYNETFDHEVIYENCTNRTVYYRWYEQSNTPSQGEEWPEDSPLNWEMNTTTPETECTIEEEGEVEEESDLGNLNVSRETGFAPAVLLVGDSLGLYSSEFMHLELTADSYEVYTRDGHTMDVTRWSGSYGEDGSSATGLVVNDGILAGLVAEVSRAVFVDIDDEQDAWFWENQSLERVLSPNIISSSENTAPTIVAVTLQEGMVVNEGGNLVHIQVQVADPDWNMRTVTADLSVLGLGSVELNDLGLDGDIIVHDDNFTGSFLYFGIDSGNISVDIIAADAWTSTTLASTLTVSHRAPRLVDFTLNPGSVLRGEALTVTARGFDALGVTSIAIDLRGEGGELFELTDDGGGLFSGNVTIPSPVTPGQLLLPVRLEDSGGGYATVTRIHTTSTSVGTGGDAWDAATISIPALNVINEGPSIANFTILSDGQPVENIIVPDVGDGSSSYVLTVEASDPDSITVVQARLGMLAPIGQDNSWLTMKDDGVGADAVAGDGVYSIDIAVREGLPADAVELQFRGIDVYLATTDPIHTETVQLNEDDVGPASNPGEVFFNFASATAVILILLGLLLLGGGIAIVVILRRGGDMDEQLGIITDFNKLQ</sequence>